<dbReference type="EMBL" id="CP001743">
    <property type="protein sequence ID" value="ADD28613.1"/>
    <property type="molecule type" value="Genomic_DNA"/>
</dbReference>
<keyword evidence="3" id="KW-0446">Lipid-binding</keyword>
<dbReference type="InterPro" id="IPR008628">
    <property type="entry name" value="GPP34-like"/>
</dbReference>
<protein>
    <submittedName>
        <fullName evidence="6">Uncharacterized protein</fullName>
    </submittedName>
</protein>
<proteinExistence type="predicted"/>
<organism evidence="6 8">
    <name type="scientific">Meiothermus ruber (strain ATCC 35948 / DSM 1279 / VKM B-1258 / 21)</name>
    <name type="common">Thermus ruber</name>
    <dbReference type="NCBI Taxonomy" id="504728"/>
    <lineage>
        <taxon>Bacteria</taxon>
        <taxon>Thermotogati</taxon>
        <taxon>Deinococcota</taxon>
        <taxon>Deinococci</taxon>
        <taxon>Thermales</taxon>
        <taxon>Thermaceae</taxon>
        <taxon>Meiothermus</taxon>
    </lineage>
</organism>
<reference evidence="6 8" key="3">
    <citation type="submission" date="2013-04" db="EMBL/GenBank/DDBJ databases">
        <authorList>
            <person name="Chin J."/>
            <person name="Alexander D.H."/>
            <person name="Marks P."/>
            <person name="Korlach J."/>
            <person name="Clum A."/>
            <person name="Copeland A."/>
        </authorList>
    </citation>
    <scope>NUCLEOTIDE SEQUENCE [LARGE SCALE GENOMIC DNA]</scope>
    <source>
        <strain evidence="8">ATCC 35948 / DSM 1279 / VKM B-1258 / 21</strain>
        <strain evidence="6">DSM 1279</strain>
    </source>
</reference>
<dbReference type="EMBL" id="CP005385">
    <property type="protein sequence ID" value="AGK05942.1"/>
    <property type="molecule type" value="Genomic_DNA"/>
</dbReference>
<keyword evidence="7" id="KW-1185">Reference proteome</keyword>
<evidence type="ECO:0000313" key="5">
    <source>
        <dbReference type="EMBL" id="ADD28613.1"/>
    </source>
</evidence>
<dbReference type="Proteomes" id="UP000013026">
    <property type="component" value="Chromosome"/>
</dbReference>
<evidence type="ECO:0000256" key="2">
    <source>
        <dbReference type="ARBA" id="ARBA00023034"/>
    </source>
</evidence>
<reference evidence="5 7" key="1">
    <citation type="journal article" date="2010" name="Stand. Genomic Sci.">
        <title>Complete genome sequence of Meiothermus ruber type strain (21).</title>
        <authorList>
            <person name="Tindall B.J."/>
            <person name="Sikorski J."/>
            <person name="Lucas S."/>
            <person name="Goltsman E."/>
            <person name="Copeland A."/>
            <person name="Glavina Del Rio T."/>
            <person name="Nolan M."/>
            <person name="Tice H."/>
            <person name="Cheng J.F."/>
            <person name="Han C."/>
            <person name="Pitluck S."/>
            <person name="Liolios K."/>
            <person name="Ivanova N."/>
            <person name="Mavromatis K."/>
            <person name="Ovchinnikova G."/>
            <person name="Pati A."/>
            <person name="Fahnrich R."/>
            <person name="Goodwin L."/>
            <person name="Chen A."/>
            <person name="Palaniappan K."/>
            <person name="Land M."/>
            <person name="Hauser L."/>
            <person name="Chang Y.J."/>
            <person name="Jeffries C.D."/>
            <person name="Rohde M."/>
            <person name="Goker M."/>
            <person name="Woyke T."/>
            <person name="Bristow J."/>
            <person name="Eisen J.A."/>
            <person name="Markowitz V."/>
            <person name="Hugenholtz P."/>
            <person name="Kyrpides N.C."/>
            <person name="Klenk H.P."/>
            <person name="Lapidus A."/>
        </authorList>
    </citation>
    <scope>NUCLEOTIDE SEQUENCE [LARGE SCALE GENOMIC DNA]</scope>
    <source>
        <strain evidence="7">ATCC 35948 / DSM 1279 / VKM B-1258 / 21</strain>
        <strain evidence="5">DSM 1279</strain>
    </source>
</reference>
<dbReference type="AlphaFoldDB" id="D3PT30"/>
<evidence type="ECO:0000313" key="6">
    <source>
        <dbReference type="EMBL" id="AGK05942.1"/>
    </source>
</evidence>
<dbReference type="OrthoDB" id="9951064at2"/>
<name>D3PT30_MEIRD</name>
<dbReference type="GO" id="GO:0012505">
    <property type="term" value="C:endomembrane system"/>
    <property type="evidence" value="ECO:0007669"/>
    <property type="project" value="UniProtKB-ARBA"/>
</dbReference>
<dbReference type="InterPro" id="IPR038261">
    <property type="entry name" value="GPP34-like_sf"/>
</dbReference>
<accession>D3PT30</accession>
<gene>
    <name evidence="5" type="ordered locus">Mrub_1856</name>
    <name evidence="6" type="ORF">K649_13280</name>
</gene>
<evidence type="ECO:0000256" key="3">
    <source>
        <dbReference type="ARBA" id="ARBA00023121"/>
    </source>
</evidence>
<comment type="subcellular location">
    <subcellularLocation>
        <location evidence="1">Golgi apparatus membrane</location>
        <topology evidence="1">Peripheral membrane protein</topology>
        <orientation evidence="1">Cytoplasmic side</orientation>
    </subcellularLocation>
</comment>
<dbReference type="eggNOG" id="ENOG5033M14">
    <property type="taxonomic scope" value="Bacteria"/>
</dbReference>
<keyword evidence="2" id="KW-0333">Golgi apparatus</keyword>
<sequence>MQAQDLSAPEILVLLEPEVAADEVLKVALKELIARGLLRVDNATPGGESHFVLDLDNQPQNPVLQSLWAHLRSASRQGLEINRVLQHLQREYGLGYGGFKAKTVLPSLVERGLLHKESGKFLGLFPYTNHRLTPDGADLKSRLKQGLLEARRLVPSLADGKAEAVALLGGLGAGLLLLPGIESQLQQLRTLMGGNSSDGYVPIFVVDESDHHDLERAFQQVGVALDAGDGGATAGAVSNPISHYQITLHPGMPLAGGCAPGRGR</sequence>
<evidence type="ECO:0000313" key="7">
    <source>
        <dbReference type="Proteomes" id="UP000006655"/>
    </source>
</evidence>
<evidence type="ECO:0000313" key="8">
    <source>
        <dbReference type="Proteomes" id="UP000013026"/>
    </source>
</evidence>
<dbReference type="GO" id="GO:0070273">
    <property type="term" value="F:phosphatidylinositol-4-phosphate binding"/>
    <property type="evidence" value="ECO:0007669"/>
    <property type="project" value="InterPro"/>
</dbReference>
<dbReference type="KEGG" id="mre:K649_13280"/>
<evidence type="ECO:0000256" key="4">
    <source>
        <dbReference type="ARBA" id="ARBA00023136"/>
    </source>
</evidence>
<dbReference type="GO" id="GO:0005737">
    <property type="term" value="C:cytoplasm"/>
    <property type="evidence" value="ECO:0007669"/>
    <property type="project" value="UniProtKB-ARBA"/>
</dbReference>
<evidence type="ECO:0000256" key="1">
    <source>
        <dbReference type="ARBA" id="ARBA00004255"/>
    </source>
</evidence>
<dbReference type="Gene3D" id="1.10.3630.10">
    <property type="entry name" value="yeast vps74-n-term truncation variant domain like"/>
    <property type="match status" value="1"/>
</dbReference>
<dbReference type="Pfam" id="PF05719">
    <property type="entry name" value="GPP34"/>
    <property type="match status" value="1"/>
</dbReference>
<reference evidence="6" key="2">
    <citation type="submission" date="2013-04" db="EMBL/GenBank/DDBJ databases">
        <title>Non-Hybrid, Finished Microbial Genome Assemblies from Long-Read SMRT Sequencing Data.</title>
        <authorList>
            <person name="Klammer A."/>
            <person name="Drake J."/>
            <person name="Heiner C."/>
            <person name="Clum A."/>
            <person name="Copeland A."/>
            <person name="Huddleston J."/>
            <person name="Eichler E."/>
            <person name="Turner S.W."/>
        </authorList>
    </citation>
    <scope>NUCLEOTIDE SEQUENCE</scope>
    <source>
        <strain evidence="6">DSM 1279</strain>
    </source>
</reference>
<dbReference type="KEGG" id="mrb:Mrub_1856"/>
<keyword evidence="4" id="KW-0472">Membrane</keyword>
<dbReference type="Proteomes" id="UP000006655">
    <property type="component" value="Chromosome"/>
</dbReference>